<comment type="caution">
    <text evidence="1">The sequence shown here is derived from an EMBL/GenBank/DDBJ whole genome shotgun (WGS) entry which is preliminary data.</text>
</comment>
<dbReference type="RefSeq" id="WP_113857419.1">
    <property type="nucleotide sequence ID" value="NZ_QNRL01000002.1"/>
</dbReference>
<dbReference type="Proteomes" id="UP000253201">
    <property type="component" value="Unassembled WGS sequence"/>
</dbReference>
<accession>A0ABX9G3X0</accession>
<sequence length="119" mass="14017">MSNYPIPLSLEFNSQDTANIICSYLEKNHQDSILKAILNIDLSFIDYRAQSSNYFIINDVEYIGDNNYILYYKINYYIYNICKDMDIDDDYETSINFTLNNGLLVFDIIDCERNISDEI</sequence>
<name>A0ABX9G3X0_9ENTR</name>
<evidence type="ECO:0000313" key="1">
    <source>
        <dbReference type="EMBL" id="RBP13443.1"/>
    </source>
</evidence>
<protein>
    <submittedName>
        <fullName evidence="1">Uncharacterized protein</fullName>
    </submittedName>
</protein>
<organism evidence="1 2">
    <name type="scientific">Pseudocitrobacter faecalis</name>
    <dbReference type="NCBI Taxonomy" id="1398493"/>
    <lineage>
        <taxon>Bacteria</taxon>
        <taxon>Pseudomonadati</taxon>
        <taxon>Pseudomonadota</taxon>
        <taxon>Gammaproteobacteria</taxon>
        <taxon>Enterobacterales</taxon>
        <taxon>Enterobacteriaceae</taxon>
        <taxon>Pseudocitrobacter</taxon>
    </lineage>
</organism>
<reference evidence="1 2" key="1">
    <citation type="submission" date="2018-06" db="EMBL/GenBank/DDBJ databases">
        <title>Genomic Encyclopedia of Type Strains, Phase IV (KMG-IV): sequencing the most valuable type-strain genomes for metagenomic binning, comparative biology and taxonomic classification.</title>
        <authorList>
            <person name="Goeker M."/>
        </authorList>
    </citation>
    <scope>NUCLEOTIDE SEQUENCE [LARGE SCALE GENOMIC DNA]</scope>
    <source>
        <strain evidence="1 2">DSM 27453</strain>
    </source>
</reference>
<proteinExistence type="predicted"/>
<gene>
    <name evidence="1" type="ORF">DFQ50_102176</name>
</gene>
<keyword evidence="2" id="KW-1185">Reference proteome</keyword>
<dbReference type="EMBL" id="QNRL01000002">
    <property type="protein sequence ID" value="RBP13443.1"/>
    <property type="molecule type" value="Genomic_DNA"/>
</dbReference>
<evidence type="ECO:0000313" key="2">
    <source>
        <dbReference type="Proteomes" id="UP000253201"/>
    </source>
</evidence>